<dbReference type="AlphaFoldDB" id="A0A6N3HD71"/>
<feature type="transmembrane region" description="Helical" evidence="1">
    <location>
        <begin position="42"/>
        <end position="65"/>
    </location>
</feature>
<keyword evidence="1" id="KW-0812">Transmembrane</keyword>
<keyword evidence="1" id="KW-1133">Transmembrane helix</keyword>
<organism evidence="2">
    <name type="scientific">Eubacterium limosum</name>
    <dbReference type="NCBI Taxonomy" id="1736"/>
    <lineage>
        <taxon>Bacteria</taxon>
        <taxon>Bacillati</taxon>
        <taxon>Bacillota</taxon>
        <taxon>Clostridia</taxon>
        <taxon>Eubacteriales</taxon>
        <taxon>Eubacteriaceae</taxon>
        <taxon>Eubacterium</taxon>
    </lineage>
</organism>
<sequence>MNIIITVLIAIGIFILSGLIGTCVVLYINVRYEMKIDHTLKFSLAVIVFLLICLILGLFGMLTAFGTMPNFYFGIVLFGFLAGLGCMSLMSAASRQEQIHYTGGERR</sequence>
<keyword evidence="1" id="KW-0472">Membrane</keyword>
<gene>
    <name evidence="2" type="ORF">ELLFYP34_01158</name>
</gene>
<accession>A0A6N3HD71</accession>
<protein>
    <recommendedName>
        <fullName evidence="3">YesK-like protein</fullName>
    </recommendedName>
</protein>
<feature type="transmembrane region" description="Helical" evidence="1">
    <location>
        <begin position="71"/>
        <end position="90"/>
    </location>
</feature>
<proteinExistence type="predicted"/>
<evidence type="ECO:0000313" key="2">
    <source>
        <dbReference type="EMBL" id="VYU74636.1"/>
    </source>
</evidence>
<reference evidence="2" key="1">
    <citation type="submission" date="2019-11" db="EMBL/GenBank/DDBJ databases">
        <authorList>
            <person name="Feng L."/>
        </authorList>
    </citation>
    <scope>NUCLEOTIDE SEQUENCE</scope>
    <source>
        <strain evidence="2">ElimosumLFYP34</strain>
    </source>
</reference>
<feature type="transmembrane region" description="Helical" evidence="1">
    <location>
        <begin position="6"/>
        <end position="30"/>
    </location>
</feature>
<name>A0A6N3HD71_EUBLI</name>
<evidence type="ECO:0008006" key="3">
    <source>
        <dbReference type="Google" id="ProtNLM"/>
    </source>
</evidence>
<dbReference type="EMBL" id="CACRTR010000023">
    <property type="protein sequence ID" value="VYU74636.1"/>
    <property type="molecule type" value="Genomic_DNA"/>
</dbReference>
<evidence type="ECO:0000256" key="1">
    <source>
        <dbReference type="SAM" id="Phobius"/>
    </source>
</evidence>